<dbReference type="Proteomes" id="UP001056778">
    <property type="component" value="Chromosome 4"/>
</dbReference>
<sequence length="291" mass="32581">MAGQNSVYESAHKGDYDFVKNEVDADPELVFKEDNNKRLLLHWAALSGNVKLVEYLLEKKSPVDADDDNESTPLILAASAGRTEIVKILISKGANVNHTTSQGHSSLQYASSKAWDEIVQILLDNSADINIADVRGATPLHRAASKGNLTTVKILLKYKDKLKIDHRDIYGNTALHLACEEDRQDEAKLLIEHGASLDVRNLDRNTPLDLCSRTLLKIITSLTSQLELDVKEYNEEVDEQLRWKRKKLETQMQMEEIKPSKVKAMIISGSRKKLRSAGDVGLNIILLSRLD</sequence>
<keyword evidence="2" id="KW-1185">Reference proteome</keyword>
<organism evidence="1 2">
    <name type="scientific">Holotrichia oblita</name>
    <name type="common">Chafer beetle</name>
    <dbReference type="NCBI Taxonomy" id="644536"/>
    <lineage>
        <taxon>Eukaryota</taxon>
        <taxon>Metazoa</taxon>
        <taxon>Ecdysozoa</taxon>
        <taxon>Arthropoda</taxon>
        <taxon>Hexapoda</taxon>
        <taxon>Insecta</taxon>
        <taxon>Pterygota</taxon>
        <taxon>Neoptera</taxon>
        <taxon>Endopterygota</taxon>
        <taxon>Coleoptera</taxon>
        <taxon>Polyphaga</taxon>
        <taxon>Scarabaeiformia</taxon>
        <taxon>Scarabaeidae</taxon>
        <taxon>Melolonthinae</taxon>
        <taxon>Holotrichia</taxon>
    </lineage>
</organism>
<dbReference type="EMBL" id="CM043018">
    <property type="protein sequence ID" value="KAI4462655.1"/>
    <property type="molecule type" value="Genomic_DNA"/>
</dbReference>
<gene>
    <name evidence="1" type="ORF">MML48_4g00001130</name>
</gene>
<proteinExistence type="predicted"/>
<evidence type="ECO:0000313" key="2">
    <source>
        <dbReference type="Proteomes" id="UP001056778"/>
    </source>
</evidence>
<accession>A0ACB9T7I7</accession>
<reference evidence="1" key="1">
    <citation type="submission" date="2022-04" db="EMBL/GenBank/DDBJ databases">
        <title>Chromosome-scale genome assembly of Holotrichia oblita Faldermann.</title>
        <authorList>
            <person name="Rongchong L."/>
        </authorList>
    </citation>
    <scope>NUCLEOTIDE SEQUENCE</scope>
    <source>
        <strain evidence="1">81SQS9</strain>
    </source>
</reference>
<comment type="caution">
    <text evidence="1">The sequence shown here is derived from an EMBL/GenBank/DDBJ whole genome shotgun (WGS) entry which is preliminary data.</text>
</comment>
<name>A0ACB9T7I7_HOLOL</name>
<evidence type="ECO:0000313" key="1">
    <source>
        <dbReference type="EMBL" id="KAI4462655.1"/>
    </source>
</evidence>
<protein>
    <submittedName>
        <fullName evidence="1">Ankyrin repeat-containing protein</fullName>
    </submittedName>
</protein>